<sequence length="83" mass="8898">MMFLVVAAVCVKSARCWIMSCCSGRVKVAGRTKPAAAASLPTLDRGRLSSSLPAKSVTVPKSKSGSKLVHFQQYKSLLIPPYE</sequence>
<organism evidence="2 3">
    <name type="scientific">Phaseolus angularis</name>
    <name type="common">Azuki bean</name>
    <name type="synonym">Vigna angularis</name>
    <dbReference type="NCBI Taxonomy" id="3914"/>
    <lineage>
        <taxon>Eukaryota</taxon>
        <taxon>Viridiplantae</taxon>
        <taxon>Streptophyta</taxon>
        <taxon>Embryophyta</taxon>
        <taxon>Tracheophyta</taxon>
        <taxon>Spermatophyta</taxon>
        <taxon>Magnoliopsida</taxon>
        <taxon>eudicotyledons</taxon>
        <taxon>Gunneridae</taxon>
        <taxon>Pentapetalae</taxon>
        <taxon>rosids</taxon>
        <taxon>fabids</taxon>
        <taxon>Fabales</taxon>
        <taxon>Fabaceae</taxon>
        <taxon>Papilionoideae</taxon>
        <taxon>50 kb inversion clade</taxon>
        <taxon>NPAAA clade</taxon>
        <taxon>indigoferoid/millettioid clade</taxon>
        <taxon>Phaseoleae</taxon>
        <taxon>Vigna</taxon>
    </lineage>
</organism>
<protein>
    <recommendedName>
        <fullName evidence="4">Secreted protein</fullName>
    </recommendedName>
</protein>
<dbReference type="Proteomes" id="UP000053144">
    <property type="component" value="Chromosome 7"/>
</dbReference>
<evidence type="ECO:0000313" key="2">
    <source>
        <dbReference type="EMBL" id="KOM47605.1"/>
    </source>
</evidence>
<reference evidence="3" key="1">
    <citation type="journal article" date="2015" name="Proc. Natl. Acad. Sci. U.S.A.">
        <title>Genome sequencing of adzuki bean (Vigna angularis) provides insight into high starch and low fat accumulation and domestication.</title>
        <authorList>
            <person name="Yang K."/>
            <person name="Tian Z."/>
            <person name="Chen C."/>
            <person name="Luo L."/>
            <person name="Zhao B."/>
            <person name="Wang Z."/>
            <person name="Yu L."/>
            <person name="Li Y."/>
            <person name="Sun Y."/>
            <person name="Li W."/>
            <person name="Chen Y."/>
            <person name="Li Y."/>
            <person name="Zhang Y."/>
            <person name="Ai D."/>
            <person name="Zhao J."/>
            <person name="Shang C."/>
            <person name="Ma Y."/>
            <person name="Wu B."/>
            <person name="Wang M."/>
            <person name="Gao L."/>
            <person name="Sun D."/>
            <person name="Zhang P."/>
            <person name="Guo F."/>
            <person name="Wang W."/>
            <person name="Li Y."/>
            <person name="Wang J."/>
            <person name="Varshney R.K."/>
            <person name="Wang J."/>
            <person name="Ling H.Q."/>
            <person name="Wan P."/>
        </authorList>
    </citation>
    <scope>NUCLEOTIDE SEQUENCE</scope>
    <source>
        <strain evidence="3">cv. Jingnong 6</strain>
    </source>
</reference>
<accession>A0A0L9UXM6</accession>
<dbReference type="EMBL" id="CM003377">
    <property type="protein sequence ID" value="KOM47605.1"/>
    <property type="molecule type" value="Genomic_DNA"/>
</dbReference>
<keyword evidence="1" id="KW-0732">Signal</keyword>
<name>A0A0L9UXM6_PHAAN</name>
<evidence type="ECO:0008006" key="4">
    <source>
        <dbReference type="Google" id="ProtNLM"/>
    </source>
</evidence>
<feature type="signal peptide" evidence="1">
    <location>
        <begin position="1"/>
        <end position="16"/>
    </location>
</feature>
<dbReference type="Gramene" id="KOM47605">
    <property type="protein sequence ID" value="KOM47605"/>
    <property type="gene ID" value="LR48_Vigan07g130900"/>
</dbReference>
<evidence type="ECO:0000256" key="1">
    <source>
        <dbReference type="SAM" id="SignalP"/>
    </source>
</evidence>
<dbReference type="AlphaFoldDB" id="A0A0L9UXM6"/>
<gene>
    <name evidence="2" type="ORF">LR48_Vigan07g130900</name>
</gene>
<evidence type="ECO:0000313" key="3">
    <source>
        <dbReference type="Proteomes" id="UP000053144"/>
    </source>
</evidence>
<proteinExistence type="predicted"/>
<feature type="chain" id="PRO_5005596411" description="Secreted protein" evidence="1">
    <location>
        <begin position="17"/>
        <end position="83"/>
    </location>
</feature>